<keyword evidence="2" id="KW-1185">Reference proteome</keyword>
<accession>A0A5M3ZE17</accession>
<comment type="caution">
    <text evidence="1">The sequence shown here is derived from an EMBL/GenBank/DDBJ whole genome shotgun (WGS) entry which is preliminary data.</text>
</comment>
<proteinExistence type="predicted"/>
<name>A0A5M3ZE17_ASPTE</name>
<dbReference type="AlphaFoldDB" id="A0A5M3ZE17"/>
<reference evidence="1 2" key="1">
    <citation type="submission" date="2020-01" db="EMBL/GenBank/DDBJ databases">
        <title>Aspergillus terreus IFO 6365 whole genome shotgun sequence.</title>
        <authorList>
            <person name="Kanamasa S."/>
            <person name="Takahashi H."/>
        </authorList>
    </citation>
    <scope>NUCLEOTIDE SEQUENCE [LARGE SCALE GENOMIC DNA]</scope>
    <source>
        <strain evidence="1 2">IFO 6365</strain>
    </source>
</reference>
<evidence type="ECO:0000313" key="1">
    <source>
        <dbReference type="EMBL" id="GFF21432.1"/>
    </source>
</evidence>
<protein>
    <submittedName>
        <fullName evidence="1">Uncharacterized protein</fullName>
    </submittedName>
</protein>
<dbReference type="EMBL" id="BLJY01000015">
    <property type="protein sequence ID" value="GFF21432.1"/>
    <property type="molecule type" value="Genomic_DNA"/>
</dbReference>
<dbReference type="OrthoDB" id="4508185at2759"/>
<gene>
    <name evidence="1" type="ORF">ATEIFO6365_0015000200</name>
</gene>
<organism evidence="1 2">
    <name type="scientific">Aspergillus terreus</name>
    <dbReference type="NCBI Taxonomy" id="33178"/>
    <lineage>
        <taxon>Eukaryota</taxon>
        <taxon>Fungi</taxon>
        <taxon>Dikarya</taxon>
        <taxon>Ascomycota</taxon>
        <taxon>Pezizomycotina</taxon>
        <taxon>Eurotiomycetes</taxon>
        <taxon>Eurotiomycetidae</taxon>
        <taxon>Eurotiales</taxon>
        <taxon>Aspergillaceae</taxon>
        <taxon>Aspergillus</taxon>
        <taxon>Aspergillus subgen. Circumdati</taxon>
    </lineage>
</organism>
<evidence type="ECO:0000313" key="2">
    <source>
        <dbReference type="Proteomes" id="UP000452235"/>
    </source>
</evidence>
<dbReference type="Proteomes" id="UP000452235">
    <property type="component" value="Unassembled WGS sequence"/>
</dbReference>
<sequence>MRSSRRTIRNQFKNEWNLGVMADSGVTSTMDASSGGRRRSHTAHEMLSCWHRHWKSWRSAISGITTTVVPLGSTYAGNINSMLFPPPVGITATMGLSPCWIACSAGPCTPRSSSSACRVIRRAACVRFACCSRWRRQICCSATASSYGARLRLPSTDDGSPWADANPKKRCQSVLDARNMACQCAVVPACSISPRP</sequence>